<sequence length="201" mass="22907">MTPREKFIALVSNDTLEKADAIIILEGDLLVRVPEGARLYKEGWAPIVVISGGDTDQPAYAVPASQMLPALLKEGVPREAVILEEKSQNTRDQAVEIMKLARERGWKSIILVASHYHQYRAFLTFLKAMREAGLELALISAPVRDLRWWEKTGRGLRIDNFATELKKIDKYREEQGHVASYEEGIQYLQWKESQRSARKNS</sequence>
<name>A0A1F6EJC7_9BACT</name>
<accession>A0A1F6EJC7</accession>
<dbReference type="PANTHER" id="PTHR30336:SF4">
    <property type="entry name" value="ENVELOPE BIOGENESIS FACTOR ELYC"/>
    <property type="match status" value="1"/>
</dbReference>
<dbReference type="GO" id="GO:0000270">
    <property type="term" value="P:peptidoglycan metabolic process"/>
    <property type="evidence" value="ECO:0007669"/>
    <property type="project" value="TreeGrafter"/>
</dbReference>
<gene>
    <name evidence="2" type="ORF">A3A40_01560</name>
</gene>
<dbReference type="GO" id="GO:0043164">
    <property type="term" value="P:Gram-negative-bacterium-type cell wall biogenesis"/>
    <property type="evidence" value="ECO:0007669"/>
    <property type="project" value="TreeGrafter"/>
</dbReference>
<dbReference type="InterPro" id="IPR014729">
    <property type="entry name" value="Rossmann-like_a/b/a_fold"/>
</dbReference>
<evidence type="ECO:0000313" key="3">
    <source>
        <dbReference type="Proteomes" id="UP000178427"/>
    </source>
</evidence>
<dbReference type="Proteomes" id="UP000178427">
    <property type="component" value="Unassembled WGS sequence"/>
</dbReference>
<dbReference type="Gene3D" id="3.40.50.620">
    <property type="entry name" value="HUPs"/>
    <property type="match status" value="1"/>
</dbReference>
<dbReference type="Pfam" id="PF02698">
    <property type="entry name" value="DUF218"/>
    <property type="match status" value="1"/>
</dbReference>
<dbReference type="PANTHER" id="PTHR30336">
    <property type="entry name" value="INNER MEMBRANE PROTEIN, PROBABLE PERMEASE"/>
    <property type="match status" value="1"/>
</dbReference>
<dbReference type="InterPro" id="IPR003848">
    <property type="entry name" value="DUF218"/>
</dbReference>
<dbReference type="EMBL" id="MFMA01000039">
    <property type="protein sequence ID" value="OGG73760.1"/>
    <property type="molecule type" value="Genomic_DNA"/>
</dbReference>
<evidence type="ECO:0000313" key="2">
    <source>
        <dbReference type="EMBL" id="OGG73760.1"/>
    </source>
</evidence>
<dbReference type="AlphaFoldDB" id="A0A1F6EJC7"/>
<comment type="caution">
    <text evidence="2">The sequence shown here is derived from an EMBL/GenBank/DDBJ whole genome shotgun (WGS) entry which is preliminary data.</text>
</comment>
<dbReference type="CDD" id="cd06259">
    <property type="entry name" value="YdcF-like"/>
    <property type="match status" value="1"/>
</dbReference>
<protein>
    <recommendedName>
        <fullName evidence="1">DUF218 domain-containing protein</fullName>
    </recommendedName>
</protein>
<dbReference type="STRING" id="1798513.A3A40_01560"/>
<feature type="domain" description="DUF218" evidence="1">
    <location>
        <begin position="20"/>
        <end position="152"/>
    </location>
</feature>
<evidence type="ECO:0000259" key="1">
    <source>
        <dbReference type="Pfam" id="PF02698"/>
    </source>
</evidence>
<organism evidence="2 3">
    <name type="scientific">Candidatus Kaiserbacteria bacterium RIFCSPLOWO2_01_FULL_54_20</name>
    <dbReference type="NCBI Taxonomy" id="1798513"/>
    <lineage>
        <taxon>Bacteria</taxon>
        <taxon>Candidatus Kaiseribacteriota</taxon>
    </lineage>
</organism>
<dbReference type="GO" id="GO:0005886">
    <property type="term" value="C:plasma membrane"/>
    <property type="evidence" value="ECO:0007669"/>
    <property type="project" value="TreeGrafter"/>
</dbReference>
<dbReference type="InterPro" id="IPR051599">
    <property type="entry name" value="Cell_Envelope_Assoc"/>
</dbReference>
<proteinExistence type="predicted"/>
<reference evidence="2 3" key="1">
    <citation type="journal article" date="2016" name="Nat. Commun.">
        <title>Thousands of microbial genomes shed light on interconnected biogeochemical processes in an aquifer system.</title>
        <authorList>
            <person name="Anantharaman K."/>
            <person name="Brown C.T."/>
            <person name="Hug L.A."/>
            <person name="Sharon I."/>
            <person name="Castelle C.J."/>
            <person name="Probst A.J."/>
            <person name="Thomas B.C."/>
            <person name="Singh A."/>
            <person name="Wilkins M.J."/>
            <person name="Karaoz U."/>
            <person name="Brodie E.L."/>
            <person name="Williams K.H."/>
            <person name="Hubbard S.S."/>
            <person name="Banfield J.F."/>
        </authorList>
    </citation>
    <scope>NUCLEOTIDE SEQUENCE [LARGE SCALE GENOMIC DNA]</scope>
</reference>